<keyword evidence="1" id="KW-0472">Membrane</keyword>
<protein>
    <submittedName>
        <fullName evidence="3">Type IV pilus modification protein PilV</fullName>
    </submittedName>
</protein>
<gene>
    <name evidence="3" type="primary">pilV</name>
    <name evidence="3" type="ORF">RF679_14115</name>
</gene>
<accession>A0ABY9REX5</accession>
<evidence type="ECO:0000259" key="2">
    <source>
        <dbReference type="Pfam" id="PF22150"/>
    </source>
</evidence>
<dbReference type="Pfam" id="PF22150">
    <property type="entry name" value="Tt1218-like"/>
    <property type="match status" value="1"/>
</dbReference>
<name>A0ABY9REX5_9BURK</name>
<feature type="transmembrane region" description="Helical" evidence="1">
    <location>
        <begin position="12"/>
        <end position="32"/>
    </location>
</feature>
<feature type="domain" description="Type IV pilin Tt1218-like" evidence="2">
    <location>
        <begin position="32"/>
        <end position="124"/>
    </location>
</feature>
<organism evidence="3 4">
    <name type="scientific">Undibacterium cyanobacteriorum</name>
    <dbReference type="NCBI Taxonomy" id="3073561"/>
    <lineage>
        <taxon>Bacteria</taxon>
        <taxon>Pseudomonadati</taxon>
        <taxon>Pseudomonadota</taxon>
        <taxon>Betaproteobacteria</taxon>
        <taxon>Burkholderiales</taxon>
        <taxon>Oxalobacteraceae</taxon>
        <taxon>Undibacterium</taxon>
    </lineage>
</organism>
<dbReference type="InterPro" id="IPR054402">
    <property type="entry name" value="Tt1218-like_dom"/>
</dbReference>
<dbReference type="Proteomes" id="UP001181355">
    <property type="component" value="Chromosome"/>
</dbReference>
<dbReference type="InterPro" id="IPR013362">
    <property type="entry name" value="Pilus_4_PilV"/>
</dbReference>
<evidence type="ECO:0000313" key="3">
    <source>
        <dbReference type="EMBL" id="WMW79778.1"/>
    </source>
</evidence>
<proteinExistence type="predicted"/>
<dbReference type="NCBIfam" id="TIGR02523">
    <property type="entry name" value="type_IV_pilV"/>
    <property type="match status" value="1"/>
</dbReference>
<keyword evidence="4" id="KW-1185">Reference proteome</keyword>
<dbReference type="InterPro" id="IPR012902">
    <property type="entry name" value="N_methyl_site"/>
</dbReference>
<keyword evidence="1" id="KW-1133">Transmembrane helix</keyword>
<dbReference type="RefSeq" id="WP_309481273.1">
    <property type="nucleotide sequence ID" value="NZ_CP133720.1"/>
</dbReference>
<evidence type="ECO:0000313" key="4">
    <source>
        <dbReference type="Proteomes" id="UP001181355"/>
    </source>
</evidence>
<reference evidence="3" key="1">
    <citation type="submission" date="2023-09" db="EMBL/GenBank/DDBJ databases">
        <title>Undibacterium sp. 20NA77.5 isolated from freshwater.</title>
        <authorList>
            <person name="Le V."/>
            <person name="Ko S.-R."/>
            <person name="Ahn C.-Y."/>
            <person name="Oh H.-M."/>
        </authorList>
    </citation>
    <scope>NUCLEOTIDE SEQUENCE</scope>
    <source>
        <strain evidence="3">20NA77.5</strain>
    </source>
</reference>
<dbReference type="EMBL" id="CP133720">
    <property type="protein sequence ID" value="WMW79778.1"/>
    <property type="molecule type" value="Genomic_DNA"/>
</dbReference>
<sequence length="190" mass="20400">MKARIKQQGATLMEIMVSIVVMAIGLLGLASLQMNALKYQKTASQRSEALQAAYDLGERMRANWVFSTQDKYAAERAANEANYTYKTDYATSIAANHKVLPYSCQTVMSNPAGCTAAQIAQNDITQWLRSVEVRLAGGAGYIAPVAGAASSTFDVTVMWKEQGLTTTDPACPGAAAAPVGVRCFTIRYTV</sequence>
<dbReference type="Pfam" id="PF07963">
    <property type="entry name" value="N_methyl"/>
    <property type="match status" value="1"/>
</dbReference>
<keyword evidence="1" id="KW-0812">Transmembrane</keyword>
<evidence type="ECO:0000256" key="1">
    <source>
        <dbReference type="SAM" id="Phobius"/>
    </source>
</evidence>